<dbReference type="EMBL" id="FN649760">
    <property type="protein sequence ID" value="CBJ33790.1"/>
    <property type="molecule type" value="Genomic_DNA"/>
</dbReference>
<gene>
    <name evidence="1" type="ORF">Esi_0612_0007</name>
</gene>
<protein>
    <submittedName>
        <fullName evidence="1">Uncharacterized protein</fullName>
    </submittedName>
</protein>
<reference evidence="1 2" key="1">
    <citation type="journal article" date="2010" name="Nature">
        <title>The Ectocarpus genome and the independent evolution of multicellularity in brown algae.</title>
        <authorList>
            <person name="Cock J.M."/>
            <person name="Sterck L."/>
            <person name="Rouze P."/>
            <person name="Scornet D."/>
            <person name="Allen A.E."/>
            <person name="Amoutzias G."/>
            <person name="Anthouard V."/>
            <person name="Artiguenave F."/>
            <person name="Aury J.M."/>
            <person name="Badger J.H."/>
            <person name="Beszteri B."/>
            <person name="Billiau K."/>
            <person name="Bonnet E."/>
            <person name="Bothwell J.H."/>
            <person name="Bowler C."/>
            <person name="Boyen C."/>
            <person name="Brownlee C."/>
            <person name="Carrano C.J."/>
            <person name="Charrier B."/>
            <person name="Cho G.Y."/>
            <person name="Coelho S.M."/>
            <person name="Collen J."/>
            <person name="Corre E."/>
            <person name="Da Silva C."/>
            <person name="Delage L."/>
            <person name="Delaroque N."/>
            <person name="Dittami S.M."/>
            <person name="Doulbeau S."/>
            <person name="Elias M."/>
            <person name="Farnham G."/>
            <person name="Gachon C.M."/>
            <person name="Gschloessl B."/>
            <person name="Heesch S."/>
            <person name="Jabbari K."/>
            <person name="Jubin C."/>
            <person name="Kawai H."/>
            <person name="Kimura K."/>
            <person name="Kloareg B."/>
            <person name="Kupper F.C."/>
            <person name="Lang D."/>
            <person name="Le Bail A."/>
            <person name="Leblanc C."/>
            <person name="Lerouge P."/>
            <person name="Lohr M."/>
            <person name="Lopez P.J."/>
            <person name="Martens C."/>
            <person name="Maumus F."/>
            <person name="Michel G."/>
            <person name="Miranda-Saavedra D."/>
            <person name="Morales J."/>
            <person name="Moreau H."/>
            <person name="Motomura T."/>
            <person name="Nagasato C."/>
            <person name="Napoli C.A."/>
            <person name="Nelson D.R."/>
            <person name="Nyvall-Collen P."/>
            <person name="Peters A.F."/>
            <person name="Pommier C."/>
            <person name="Potin P."/>
            <person name="Poulain J."/>
            <person name="Quesneville H."/>
            <person name="Read B."/>
            <person name="Rensing S.A."/>
            <person name="Ritter A."/>
            <person name="Rousvoal S."/>
            <person name="Samanta M."/>
            <person name="Samson G."/>
            <person name="Schroeder D.C."/>
            <person name="Segurens B."/>
            <person name="Strittmatter M."/>
            <person name="Tonon T."/>
            <person name="Tregear J.W."/>
            <person name="Valentin K."/>
            <person name="von Dassow P."/>
            <person name="Yamagishi T."/>
            <person name="Van de Peer Y."/>
            <person name="Wincker P."/>
        </authorList>
    </citation>
    <scope>NUCLEOTIDE SEQUENCE [LARGE SCALE GENOMIC DNA]</scope>
    <source>
        <strain evidence="2">Ec32 / CCAP1310/4</strain>
    </source>
</reference>
<dbReference type="Gene3D" id="1.10.420.10">
    <property type="entry name" value="Peroxidase, domain 2"/>
    <property type="match status" value="1"/>
</dbReference>
<keyword evidence="2" id="KW-1185">Reference proteome</keyword>
<dbReference type="GO" id="GO:0006979">
    <property type="term" value="P:response to oxidative stress"/>
    <property type="evidence" value="ECO:0007669"/>
    <property type="project" value="InterPro"/>
</dbReference>
<dbReference type="InterPro" id="IPR010255">
    <property type="entry name" value="Haem_peroxidase_sf"/>
</dbReference>
<dbReference type="GO" id="GO:0020037">
    <property type="term" value="F:heme binding"/>
    <property type="evidence" value="ECO:0007669"/>
    <property type="project" value="InterPro"/>
</dbReference>
<dbReference type="InParanoid" id="D7G527"/>
<organism evidence="1 2">
    <name type="scientific">Ectocarpus siliculosus</name>
    <name type="common">Brown alga</name>
    <name type="synonym">Conferva siliculosa</name>
    <dbReference type="NCBI Taxonomy" id="2880"/>
    <lineage>
        <taxon>Eukaryota</taxon>
        <taxon>Sar</taxon>
        <taxon>Stramenopiles</taxon>
        <taxon>Ochrophyta</taxon>
        <taxon>PX clade</taxon>
        <taxon>Phaeophyceae</taxon>
        <taxon>Ectocarpales</taxon>
        <taxon>Ectocarpaceae</taxon>
        <taxon>Ectocarpus</taxon>
    </lineage>
</organism>
<name>D7G527_ECTSI</name>
<evidence type="ECO:0000313" key="2">
    <source>
        <dbReference type="Proteomes" id="UP000002630"/>
    </source>
</evidence>
<accession>D7G527</accession>
<evidence type="ECO:0000313" key="1">
    <source>
        <dbReference type="EMBL" id="CBJ33790.1"/>
    </source>
</evidence>
<dbReference type="GO" id="GO:0004601">
    <property type="term" value="F:peroxidase activity"/>
    <property type="evidence" value="ECO:0007669"/>
    <property type="project" value="InterPro"/>
</dbReference>
<sequence>MGMNDSETVALIGGGHAFGCQGRGRGFFDLGALLRRRGPQRVRLEIHGADSVRAERQGVKQEPVVESSTRCS</sequence>
<dbReference type="AlphaFoldDB" id="D7G527"/>
<dbReference type="SUPFAM" id="SSF48113">
    <property type="entry name" value="Heme-dependent peroxidases"/>
    <property type="match status" value="1"/>
</dbReference>
<proteinExistence type="predicted"/>
<dbReference type="Proteomes" id="UP000002630">
    <property type="component" value="Unassembled WGS sequence"/>
</dbReference>